<dbReference type="Proteomes" id="UP000298127">
    <property type="component" value="Unassembled WGS sequence"/>
</dbReference>
<dbReference type="PANTHER" id="PTHR37981:SF1">
    <property type="entry name" value="SGNH HYDROLASE-TYPE ESTERASE DOMAIN-CONTAINING PROTEIN"/>
    <property type="match status" value="1"/>
</dbReference>
<dbReference type="InterPro" id="IPR013830">
    <property type="entry name" value="SGNH_hydro"/>
</dbReference>
<evidence type="ECO:0000259" key="2">
    <source>
        <dbReference type="Pfam" id="PF13472"/>
    </source>
</evidence>
<sequence>MPVEHGSEYVALGSSFAAGPGLSPRTAGAPRASGRSDSNYAHIAAGRLRLTLKDVTYSGATIGDVLEGTAGRPPQIHALGPATRLVTVTAGGNDIGYVPALTLASFPRPLRSIPTFRRRVTDFTDPASTDERFRVLESSLTTLIRAVQDRAPDAQVVLVDYLTILPPNTPDDRRLDVLRSHPGGDLVSWGRGVASRLSATFASATSTHGGTFLEAGARSREHHAWSPTPWTRQFHLSLRGGAPFHPNAAGMAAVAEMLVDDLS</sequence>
<dbReference type="AlphaFoldDB" id="A0A4Y9R8C9"/>
<keyword evidence="3" id="KW-0378">Hydrolase</keyword>
<name>A0A4Y9R8C9_9MICO</name>
<feature type="domain" description="SGNH hydrolase-type esterase" evidence="2">
    <location>
        <begin position="11"/>
        <end position="253"/>
    </location>
</feature>
<dbReference type="Gene3D" id="3.40.50.1110">
    <property type="entry name" value="SGNH hydrolase"/>
    <property type="match status" value="1"/>
</dbReference>
<dbReference type="RefSeq" id="WP_135119095.1">
    <property type="nucleotide sequence ID" value="NZ_SPQZ01000001.1"/>
</dbReference>
<dbReference type="SUPFAM" id="SSF52266">
    <property type="entry name" value="SGNH hydrolase"/>
    <property type="match status" value="1"/>
</dbReference>
<evidence type="ECO:0000256" key="1">
    <source>
        <dbReference type="PIRSR" id="PIRSR637460-1"/>
    </source>
</evidence>
<dbReference type="PANTHER" id="PTHR37981">
    <property type="entry name" value="LIPASE 2"/>
    <property type="match status" value="1"/>
</dbReference>
<dbReference type="CDD" id="cd01823">
    <property type="entry name" value="SEST_like"/>
    <property type="match status" value="1"/>
</dbReference>
<dbReference type="InterPro" id="IPR037460">
    <property type="entry name" value="SEST-like"/>
</dbReference>
<organism evidence="3 4">
    <name type="scientific">Orlajensenia leifsoniae</name>
    <dbReference type="NCBI Taxonomy" id="2561933"/>
    <lineage>
        <taxon>Bacteria</taxon>
        <taxon>Bacillati</taxon>
        <taxon>Actinomycetota</taxon>
        <taxon>Actinomycetes</taxon>
        <taxon>Micrococcales</taxon>
        <taxon>Microbacteriaceae</taxon>
        <taxon>Orlajensenia</taxon>
    </lineage>
</organism>
<gene>
    <name evidence="3" type="ORF">E4M00_03580</name>
</gene>
<protein>
    <submittedName>
        <fullName evidence="3">SGNH/GDSL hydrolase family protein</fullName>
    </submittedName>
</protein>
<dbReference type="GO" id="GO:0016788">
    <property type="term" value="F:hydrolase activity, acting on ester bonds"/>
    <property type="evidence" value="ECO:0007669"/>
    <property type="project" value="InterPro"/>
</dbReference>
<dbReference type="InterPro" id="IPR036514">
    <property type="entry name" value="SGNH_hydro_sf"/>
</dbReference>
<evidence type="ECO:0000313" key="3">
    <source>
        <dbReference type="EMBL" id="TFW00269.1"/>
    </source>
</evidence>
<dbReference type="Pfam" id="PF13472">
    <property type="entry name" value="Lipase_GDSL_2"/>
    <property type="match status" value="1"/>
</dbReference>
<accession>A0A4Y9R8C9</accession>
<dbReference type="EMBL" id="SPQZ01000001">
    <property type="protein sequence ID" value="TFW00269.1"/>
    <property type="molecule type" value="Genomic_DNA"/>
</dbReference>
<evidence type="ECO:0000313" key="4">
    <source>
        <dbReference type="Proteomes" id="UP000298127"/>
    </source>
</evidence>
<proteinExistence type="predicted"/>
<keyword evidence="4" id="KW-1185">Reference proteome</keyword>
<feature type="active site" description="Nucleophile" evidence="1">
    <location>
        <position position="15"/>
    </location>
</feature>
<dbReference type="GO" id="GO:0006629">
    <property type="term" value="P:lipid metabolic process"/>
    <property type="evidence" value="ECO:0007669"/>
    <property type="project" value="TreeGrafter"/>
</dbReference>
<reference evidence="3 4" key="1">
    <citation type="journal article" date="2018" name="J. Microbiol.">
        <title>Leifsonia flava sp. nov., a novel actinobacterium isolated from the rhizosphere of Aquilegia viridiflora.</title>
        <authorList>
            <person name="Cai Y."/>
            <person name="Tao W.Z."/>
            <person name="Ma Y.J."/>
            <person name="Cheng J."/>
            <person name="Zhang M.Y."/>
            <person name="Zhang Y.X."/>
        </authorList>
    </citation>
    <scope>NUCLEOTIDE SEQUENCE [LARGE SCALE GENOMIC DNA]</scope>
    <source>
        <strain evidence="3 4">SYP-B2174</strain>
    </source>
</reference>
<comment type="caution">
    <text evidence="3">The sequence shown here is derived from an EMBL/GenBank/DDBJ whole genome shotgun (WGS) entry which is preliminary data.</text>
</comment>
<feature type="active site" evidence="1">
    <location>
        <position position="245"/>
    </location>
</feature>